<feature type="region of interest" description="Disordered" evidence="1">
    <location>
        <begin position="1"/>
        <end position="23"/>
    </location>
</feature>
<gene>
    <name evidence="2" type="ORF">AGERDE_LOCUS2946</name>
</gene>
<proteinExistence type="predicted"/>
<comment type="caution">
    <text evidence="2">The sequence shown here is derived from an EMBL/GenBank/DDBJ whole genome shotgun (WGS) entry which is preliminary data.</text>
</comment>
<dbReference type="InterPro" id="IPR029063">
    <property type="entry name" value="SAM-dependent_MTases_sf"/>
</dbReference>
<evidence type="ECO:0000313" key="3">
    <source>
        <dbReference type="Proteomes" id="UP000789831"/>
    </source>
</evidence>
<organism evidence="2 3">
    <name type="scientific">Ambispora gerdemannii</name>
    <dbReference type="NCBI Taxonomy" id="144530"/>
    <lineage>
        <taxon>Eukaryota</taxon>
        <taxon>Fungi</taxon>
        <taxon>Fungi incertae sedis</taxon>
        <taxon>Mucoromycota</taxon>
        <taxon>Glomeromycotina</taxon>
        <taxon>Glomeromycetes</taxon>
        <taxon>Archaeosporales</taxon>
        <taxon>Ambisporaceae</taxon>
        <taxon>Ambispora</taxon>
    </lineage>
</organism>
<evidence type="ECO:0000256" key="1">
    <source>
        <dbReference type="SAM" id="MobiDB-lite"/>
    </source>
</evidence>
<dbReference type="Proteomes" id="UP000789831">
    <property type="component" value="Unassembled WGS sequence"/>
</dbReference>
<reference evidence="2" key="1">
    <citation type="submission" date="2021-06" db="EMBL/GenBank/DDBJ databases">
        <authorList>
            <person name="Kallberg Y."/>
            <person name="Tangrot J."/>
            <person name="Rosling A."/>
        </authorList>
    </citation>
    <scope>NUCLEOTIDE SEQUENCE</scope>
    <source>
        <strain evidence="2">MT106</strain>
    </source>
</reference>
<dbReference type="Gene3D" id="3.40.50.150">
    <property type="entry name" value="Vaccinia Virus protein VP39"/>
    <property type="match status" value="1"/>
</dbReference>
<protein>
    <submittedName>
        <fullName evidence="2">9481_t:CDS:1</fullName>
    </submittedName>
</protein>
<dbReference type="SUPFAM" id="SSF53335">
    <property type="entry name" value="S-adenosyl-L-methionine-dependent methyltransferases"/>
    <property type="match status" value="1"/>
</dbReference>
<sequence length="311" mass="35299">MGRPVSKIDHQTSESVNQQPRKGSIFKYTRKRSDAAKSVASSDIELSQHCDVANTNYFPPTYEDEILRFQLQHYLIRFAWESNFSSPVIERLTEGAKVLDVGLLEMATDYPASSFVGVDTSPMYPADIRPKNVKFQIENILDELSSPNDTYDFVRIQFLSTAFTTDQWVNTVIPELIRVCRPGGFIEFMESDNKLIDAGPSTEFIMESLIFLATKGIGNITPYLQTYLAQTTKLAGICYENKSIPIGRWGGKLGELGEQVMKQTFEVEKIPLSLFLKITHEEYGKITRSATREFSEYKALIPTCRIWAEKV</sequence>
<name>A0A9N8W6E5_9GLOM</name>
<feature type="compositionally biased region" description="Basic and acidic residues" evidence="1">
    <location>
        <begin position="1"/>
        <end position="12"/>
    </location>
</feature>
<dbReference type="CDD" id="cd02440">
    <property type="entry name" value="AdoMet_MTases"/>
    <property type="match status" value="1"/>
</dbReference>
<evidence type="ECO:0000313" key="2">
    <source>
        <dbReference type="EMBL" id="CAG8475272.1"/>
    </source>
</evidence>
<keyword evidence="3" id="KW-1185">Reference proteome</keyword>
<accession>A0A9N8W6E5</accession>
<dbReference type="EMBL" id="CAJVPL010000263">
    <property type="protein sequence ID" value="CAG8475272.1"/>
    <property type="molecule type" value="Genomic_DNA"/>
</dbReference>
<dbReference type="OrthoDB" id="2013972at2759"/>
<dbReference type="AlphaFoldDB" id="A0A9N8W6E5"/>